<gene>
    <name evidence="11" type="ORF">BT62DRAFT_929198</name>
</gene>
<name>A0A9P8AV71_9AGAR</name>
<comment type="caution">
    <text evidence="11">The sequence shown here is derived from an EMBL/GenBank/DDBJ whole genome shotgun (WGS) entry which is preliminary data.</text>
</comment>
<keyword evidence="12" id="KW-1185">Reference proteome</keyword>
<keyword evidence="4" id="KW-0677">Repeat</keyword>
<dbReference type="GO" id="GO:0071031">
    <property type="term" value="P:nuclear mRNA surveillance of mRNA 3'-end processing"/>
    <property type="evidence" value="ECO:0007669"/>
    <property type="project" value="TreeGrafter"/>
</dbReference>
<dbReference type="EMBL" id="MU250528">
    <property type="protein sequence ID" value="KAG7449223.1"/>
    <property type="molecule type" value="Genomic_DNA"/>
</dbReference>
<evidence type="ECO:0000313" key="11">
    <source>
        <dbReference type="EMBL" id="KAG7449223.1"/>
    </source>
</evidence>
<dbReference type="GO" id="GO:0003723">
    <property type="term" value="F:RNA binding"/>
    <property type="evidence" value="ECO:0007669"/>
    <property type="project" value="TreeGrafter"/>
</dbReference>
<dbReference type="GO" id="GO:0071036">
    <property type="term" value="P:nuclear polyadenylation-dependent snoRNA catabolic process"/>
    <property type="evidence" value="ECO:0007669"/>
    <property type="project" value="TreeGrafter"/>
</dbReference>
<dbReference type="SUPFAM" id="SSF57756">
    <property type="entry name" value="Retrovirus zinc finger-like domains"/>
    <property type="match status" value="2"/>
</dbReference>
<evidence type="ECO:0000256" key="1">
    <source>
        <dbReference type="ARBA" id="ARBA00004123"/>
    </source>
</evidence>
<dbReference type="InterPro" id="IPR001878">
    <property type="entry name" value="Znf_CCHC"/>
</dbReference>
<accession>A0A9P8AV71</accession>
<feature type="compositionally biased region" description="Basic and acidic residues" evidence="9">
    <location>
        <begin position="460"/>
        <end position="486"/>
    </location>
</feature>
<dbReference type="GO" id="GO:0071038">
    <property type="term" value="P:TRAMP-dependent tRNA surveillance pathway"/>
    <property type="evidence" value="ECO:0007669"/>
    <property type="project" value="TreeGrafter"/>
</dbReference>
<dbReference type="GO" id="GO:0071037">
    <property type="term" value="P:nuclear polyadenylation-dependent snRNA catabolic process"/>
    <property type="evidence" value="ECO:0007669"/>
    <property type="project" value="TreeGrafter"/>
</dbReference>
<evidence type="ECO:0000256" key="5">
    <source>
        <dbReference type="ARBA" id="ARBA00022771"/>
    </source>
</evidence>
<protein>
    <recommendedName>
        <fullName evidence="10">CCHC-type domain-containing protein</fullName>
    </recommendedName>
</protein>
<dbReference type="GO" id="GO:0031499">
    <property type="term" value="C:TRAMP complex"/>
    <property type="evidence" value="ECO:0007669"/>
    <property type="project" value="TreeGrafter"/>
</dbReference>
<dbReference type="OrthoDB" id="7608935at2759"/>
<comment type="subcellular location">
    <subcellularLocation>
        <location evidence="1">Nucleus</location>
    </subcellularLocation>
</comment>
<dbReference type="Proteomes" id="UP000812287">
    <property type="component" value="Unassembled WGS sequence"/>
</dbReference>
<dbReference type="PROSITE" id="PS50158">
    <property type="entry name" value="ZF_CCHC"/>
    <property type="match status" value="2"/>
</dbReference>
<dbReference type="Pfam" id="PF00098">
    <property type="entry name" value="zf-CCHC"/>
    <property type="match status" value="1"/>
</dbReference>
<proteinExistence type="predicted"/>
<feature type="compositionally biased region" description="Basic and acidic residues" evidence="9">
    <location>
        <begin position="412"/>
        <end position="425"/>
    </location>
</feature>
<organism evidence="11 12">
    <name type="scientific">Guyanagaster necrorhizus</name>
    <dbReference type="NCBI Taxonomy" id="856835"/>
    <lineage>
        <taxon>Eukaryota</taxon>
        <taxon>Fungi</taxon>
        <taxon>Dikarya</taxon>
        <taxon>Basidiomycota</taxon>
        <taxon>Agaricomycotina</taxon>
        <taxon>Agaricomycetes</taxon>
        <taxon>Agaricomycetidae</taxon>
        <taxon>Agaricales</taxon>
        <taxon>Marasmiineae</taxon>
        <taxon>Physalacriaceae</taxon>
        <taxon>Guyanagaster</taxon>
    </lineage>
</organism>
<dbReference type="RefSeq" id="XP_043042723.1">
    <property type="nucleotide sequence ID" value="XM_043185673.1"/>
</dbReference>
<dbReference type="PANTHER" id="PTHR46543">
    <property type="entry name" value="ZINC FINGER CCHC DOMAIN-CONTAINING PROTEIN 7"/>
    <property type="match status" value="1"/>
</dbReference>
<evidence type="ECO:0000256" key="6">
    <source>
        <dbReference type="ARBA" id="ARBA00022833"/>
    </source>
</evidence>
<feature type="domain" description="CCHC-type" evidence="10">
    <location>
        <begin position="234"/>
        <end position="249"/>
    </location>
</feature>
<dbReference type="InterPro" id="IPR036875">
    <property type="entry name" value="Znf_CCHC_sf"/>
</dbReference>
<evidence type="ECO:0000256" key="7">
    <source>
        <dbReference type="ARBA" id="ARBA00023242"/>
    </source>
</evidence>
<evidence type="ECO:0000256" key="8">
    <source>
        <dbReference type="PROSITE-ProRule" id="PRU00047"/>
    </source>
</evidence>
<dbReference type="AlphaFoldDB" id="A0A9P8AV71"/>
<evidence type="ECO:0000259" key="10">
    <source>
        <dbReference type="PROSITE" id="PS50158"/>
    </source>
</evidence>
<feature type="compositionally biased region" description="Basic and acidic residues" evidence="9">
    <location>
        <begin position="512"/>
        <end position="523"/>
    </location>
</feature>
<dbReference type="InterPro" id="IPR051644">
    <property type="entry name" value="TRAMP_AT-DNA-binding"/>
</dbReference>
<dbReference type="GO" id="GO:0008270">
    <property type="term" value="F:zinc ion binding"/>
    <property type="evidence" value="ECO:0007669"/>
    <property type="project" value="UniProtKB-KW"/>
</dbReference>
<dbReference type="PANTHER" id="PTHR46543:SF1">
    <property type="entry name" value="ZINC FINGER CCHC DOMAIN-CONTAINING PROTEIN 7"/>
    <property type="match status" value="1"/>
</dbReference>
<evidence type="ECO:0000256" key="3">
    <source>
        <dbReference type="ARBA" id="ARBA00022723"/>
    </source>
</evidence>
<evidence type="ECO:0000256" key="2">
    <source>
        <dbReference type="ARBA" id="ARBA00022664"/>
    </source>
</evidence>
<feature type="domain" description="CCHC-type" evidence="10">
    <location>
        <begin position="318"/>
        <end position="331"/>
    </location>
</feature>
<evidence type="ECO:0000313" key="12">
    <source>
        <dbReference type="Proteomes" id="UP000812287"/>
    </source>
</evidence>
<keyword evidence="5 8" id="KW-0863">Zinc-finger</keyword>
<sequence length="532" mass="59941">MEDVDTRKVIVIHSDASDIEPGQVTTVGESASPRKRKKRKQTSREKEGSTRNEGQAEGSSFGREARRERRKKSRLEKQATGSGSRDPSSERHAPKSRSRSPGSLDNSKLFYFDLAPVVLPNIIDKVAKTDEEDGPSKLLLPSHVQVLGSVPVEILPPSPSDFEDEDYIDYLDYDDRKGLVRYFEKPEDKSTKVVCKNCGAEGEHTTYKCPVMICLTCGARDEHPTRSCPISKNCFKCGMKGHINTNCPNKYQSQGSIGDTCRRCGYRSHITSECPTWWRIYAYITENERVQILNARCNKSKAGLGNGGEGYIAEDEWCYNCGVEGHWGDDCNNAPHAYGVPEDYSAFGSNNLHTGPFADVEVDMSPAIPRRGARDWEKEIDVVDNVGKKGKRKAIEILERSAQQQLENDGDDWFRNRGGGKESKAAKSRANCKPAKKLMFSQSIKSGLLDRMGDTAIDVEPSKRGKSEKEESRRQREKRSHSDKPSSSRSRQSNPYDTFSNARPVRGSSRYYEYRHRDYDRRGPRYNGGYTR</sequence>
<keyword evidence="6" id="KW-0862">Zinc</keyword>
<evidence type="ECO:0000256" key="9">
    <source>
        <dbReference type="SAM" id="MobiDB-lite"/>
    </source>
</evidence>
<evidence type="ECO:0000256" key="4">
    <source>
        <dbReference type="ARBA" id="ARBA00022737"/>
    </source>
</evidence>
<dbReference type="Gene3D" id="4.10.60.10">
    <property type="entry name" value="Zinc finger, CCHC-type"/>
    <property type="match status" value="2"/>
</dbReference>
<keyword evidence="7" id="KW-0539">Nucleus</keyword>
<dbReference type="GO" id="GO:0006397">
    <property type="term" value="P:mRNA processing"/>
    <property type="evidence" value="ECO:0007669"/>
    <property type="project" value="UniProtKB-KW"/>
</dbReference>
<dbReference type="SMART" id="SM00343">
    <property type="entry name" value="ZnF_C2HC"/>
    <property type="match status" value="5"/>
</dbReference>
<feature type="region of interest" description="Disordered" evidence="9">
    <location>
        <begin position="1"/>
        <end position="105"/>
    </location>
</feature>
<keyword evidence="3" id="KW-0479">Metal-binding</keyword>
<feature type="region of interest" description="Disordered" evidence="9">
    <location>
        <begin position="451"/>
        <end position="532"/>
    </location>
</feature>
<dbReference type="GeneID" id="66107970"/>
<keyword evidence="2" id="KW-0507">mRNA processing</keyword>
<dbReference type="GO" id="GO:0071039">
    <property type="term" value="P:nuclear polyadenylation-dependent CUT catabolic process"/>
    <property type="evidence" value="ECO:0007669"/>
    <property type="project" value="TreeGrafter"/>
</dbReference>
<reference evidence="11" key="1">
    <citation type="submission" date="2020-11" db="EMBL/GenBank/DDBJ databases">
        <title>Adaptations for nitrogen fixation in a non-lichenized fungal sporocarp promotes dispersal by wood-feeding termites.</title>
        <authorList>
            <consortium name="DOE Joint Genome Institute"/>
            <person name="Koch R.A."/>
            <person name="Yoon G."/>
            <person name="Arayal U."/>
            <person name="Lail K."/>
            <person name="Amirebrahimi M."/>
            <person name="Labutti K."/>
            <person name="Lipzen A."/>
            <person name="Riley R."/>
            <person name="Barry K."/>
            <person name="Henrissat B."/>
            <person name="Grigoriev I.V."/>
            <person name="Herr J.R."/>
            <person name="Aime M.C."/>
        </authorList>
    </citation>
    <scope>NUCLEOTIDE SEQUENCE</scope>
    <source>
        <strain evidence="11">MCA 3950</strain>
    </source>
</reference>
<feature type="region of interest" description="Disordered" evidence="9">
    <location>
        <begin position="408"/>
        <end position="434"/>
    </location>
</feature>
<dbReference type="GO" id="GO:0071035">
    <property type="term" value="P:nuclear polyadenylation-dependent rRNA catabolic process"/>
    <property type="evidence" value="ECO:0007669"/>
    <property type="project" value="TreeGrafter"/>
</dbReference>